<reference evidence="1" key="1">
    <citation type="submission" date="2019-07" db="EMBL/GenBank/DDBJ databases">
        <authorList>
            <person name="Lazarte J.N."/>
            <person name="Poliero A."/>
            <person name="Beron C."/>
        </authorList>
    </citation>
    <scope>NUCLEOTIDE SEQUENCE</scope>
    <source>
        <strain evidence="1">FCC7</strain>
    </source>
</reference>
<comment type="caution">
    <text evidence="1">The sequence shown here is derived from an EMBL/GenBank/DDBJ whole genome shotgun (WGS) entry which is preliminary data.</text>
</comment>
<evidence type="ECO:0000313" key="1">
    <source>
        <dbReference type="EMBL" id="MBN9901731.1"/>
    </source>
</evidence>
<protein>
    <submittedName>
        <fullName evidence="1">Transposase</fullName>
    </submittedName>
</protein>
<reference evidence="1" key="2">
    <citation type="journal article" date="2021" name="J. Invertebr. Pathol.">
        <title>Molecular characterization of a Bacillus thuringiensis strain from Argentina, toxic against Lepidoptera and Coleoptera, based on its whole-genome and Cry protein analysis.</title>
        <authorList>
            <person name="Nicolas Lazarte J."/>
            <person name="Pia Valacco M."/>
            <person name="Moreno S."/>
            <person name="Salerno G.L."/>
            <person name="Beron C.M."/>
        </authorList>
    </citation>
    <scope>NUCLEOTIDE SEQUENCE</scope>
    <source>
        <strain evidence="1">FCC7</strain>
    </source>
</reference>
<dbReference type="InterPro" id="IPR008878">
    <property type="entry name" value="Transposase_IS66_Orf2"/>
</dbReference>
<organism evidence="1 2">
    <name type="scientific">Bacillus thuringiensis</name>
    <dbReference type="NCBI Taxonomy" id="1428"/>
    <lineage>
        <taxon>Bacteria</taxon>
        <taxon>Bacillati</taxon>
        <taxon>Bacillota</taxon>
        <taxon>Bacilli</taxon>
        <taxon>Bacillales</taxon>
        <taxon>Bacillaceae</taxon>
        <taxon>Bacillus</taxon>
        <taxon>Bacillus cereus group</taxon>
    </lineage>
</organism>
<dbReference type="Proteomes" id="UP000775627">
    <property type="component" value="Unassembled WGS sequence"/>
</dbReference>
<sequence length="32" mass="3711">MKNIYIICRITNMRKGIDGLVTLIQDSFELDP</sequence>
<dbReference type="Pfam" id="PF05717">
    <property type="entry name" value="TnpB_IS66"/>
    <property type="match status" value="1"/>
</dbReference>
<dbReference type="AlphaFoldDB" id="A0AAW4I167"/>
<dbReference type="RefSeq" id="WP_137050456.1">
    <property type="nucleotide sequence ID" value="NZ_JAWUAH010000062.1"/>
</dbReference>
<evidence type="ECO:0000313" key="2">
    <source>
        <dbReference type="Proteomes" id="UP000775627"/>
    </source>
</evidence>
<gene>
    <name evidence="1" type="ORF">FME64_31360</name>
</gene>
<accession>A0AAW4I167</accession>
<dbReference type="EMBL" id="VIXF01000014">
    <property type="protein sequence ID" value="MBN9901731.1"/>
    <property type="molecule type" value="Genomic_DNA"/>
</dbReference>
<proteinExistence type="predicted"/>
<name>A0AAW4I167_BACTU</name>